<evidence type="ECO:0000313" key="1">
    <source>
        <dbReference type="EMBL" id="GFD14475.1"/>
    </source>
</evidence>
<name>A0A699TUC8_TANCI</name>
<reference evidence="1" key="1">
    <citation type="journal article" date="2019" name="Sci. Rep.">
        <title>Draft genome of Tanacetum cinerariifolium, the natural source of mosquito coil.</title>
        <authorList>
            <person name="Yamashiro T."/>
            <person name="Shiraishi A."/>
            <person name="Satake H."/>
            <person name="Nakayama K."/>
        </authorList>
    </citation>
    <scope>NUCLEOTIDE SEQUENCE</scope>
</reference>
<accession>A0A699TUC8</accession>
<protein>
    <submittedName>
        <fullName evidence="1">Uncharacterized protein</fullName>
    </submittedName>
</protein>
<feature type="non-terminal residue" evidence="1">
    <location>
        <position position="1"/>
    </location>
</feature>
<sequence>RGPGLGPRVAAGYVTRGLAAALGAPGGSHRAISRSGGFCSLAVPPALAEHGLVAAGTLVFRERNGNGGMKNGPLVFGRFLEPRSHFAFSISSFFYCKFLILY</sequence>
<comment type="caution">
    <text evidence="1">The sequence shown here is derived from an EMBL/GenBank/DDBJ whole genome shotgun (WGS) entry which is preliminary data.</text>
</comment>
<gene>
    <name evidence="1" type="ORF">Tci_886444</name>
</gene>
<organism evidence="1">
    <name type="scientific">Tanacetum cinerariifolium</name>
    <name type="common">Dalmatian daisy</name>
    <name type="synonym">Chrysanthemum cinerariifolium</name>
    <dbReference type="NCBI Taxonomy" id="118510"/>
    <lineage>
        <taxon>Eukaryota</taxon>
        <taxon>Viridiplantae</taxon>
        <taxon>Streptophyta</taxon>
        <taxon>Embryophyta</taxon>
        <taxon>Tracheophyta</taxon>
        <taxon>Spermatophyta</taxon>
        <taxon>Magnoliopsida</taxon>
        <taxon>eudicotyledons</taxon>
        <taxon>Gunneridae</taxon>
        <taxon>Pentapetalae</taxon>
        <taxon>asterids</taxon>
        <taxon>campanulids</taxon>
        <taxon>Asterales</taxon>
        <taxon>Asteraceae</taxon>
        <taxon>Asteroideae</taxon>
        <taxon>Anthemideae</taxon>
        <taxon>Anthemidinae</taxon>
        <taxon>Tanacetum</taxon>
    </lineage>
</organism>
<dbReference type="EMBL" id="BKCJ011279714">
    <property type="protein sequence ID" value="GFD14475.1"/>
    <property type="molecule type" value="Genomic_DNA"/>
</dbReference>
<dbReference type="AlphaFoldDB" id="A0A699TUC8"/>
<proteinExistence type="predicted"/>